<dbReference type="InterPro" id="IPR007034">
    <property type="entry name" value="BMS1_TSR1_C"/>
</dbReference>
<feature type="non-terminal residue" evidence="4">
    <location>
        <position position="1058"/>
    </location>
</feature>
<feature type="compositionally biased region" description="Acidic residues" evidence="1">
    <location>
        <begin position="274"/>
        <end position="292"/>
    </location>
</feature>
<dbReference type="GO" id="GO:0005634">
    <property type="term" value="C:nucleus"/>
    <property type="evidence" value="ECO:0007669"/>
    <property type="project" value="InterPro"/>
</dbReference>
<feature type="compositionally biased region" description="Acidic residues" evidence="1">
    <location>
        <begin position="182"/>
        <end position="229"/>
    </location>
</feature>
<dbReference type="GO" id="GO:0000479">
    <property type="term" value="P:endonucleolytic cleavage of tricistronic rRNA transcript (SSU-rRNA, 5.8S rRNA, LSU-rRNA)"/>
    <property type="evidence" value="ECO:0007669"/>
    <property type="project" value="TreeGrafter"/>
</dbReference>
<accession>A0A7L0HWE5</accession>
<protein>
    <submittedName>
        <fullName evidence="4">BMS1 protein</fullName>
    </submittedName>
</protein>
<evidence type="ECO:0000313" key="4">
    <source>
        <dbReference type="EMBL" id="NXK24521.1"/>
    </source>
</evidence>
<dbReference type="PANTHER" id="PTHR12858">
    <property type="entry name" value="RIBOSOME BIOGENESIS PROTEIN"/>
    <property type="match status" value="1"/>
</dbReference>
<feature type="compositionally biased region" description="Basic and acidic residues" evidence="1">
    <location>
        <begin position="585"/>
        <end position="602"/>
    </location>
</feature>
<comment type="caution">
    <text evidence="4">The sequence shown here is derived from an EMBL/GenBank/DDBJ whole genome shotgun (WGS) entry which is preliminary data.</text>
</comment>
<feature type="region of interest" description="Disordered" evidence="1">
    <location>
        <begin position="1016"/>
        <end position="1058"/>
    </location>
</feature>
<dbReference type="GO" id="GO:0000462">
    <property type="term" value="P:maturation of SSU-rRNA from tricistronic rRNA transcript (SSU-rRNA, 5.8S rRNA, LSU-rRNA)"/>
    <property type="evidence" value="ECO:0007669"/>
    <property type="project" value="TreeGrafter"/>
</dbReference>
<dbReference type="GO" id="GO:0005525">
    <property type="term" value="F:GTP binding"/>
    <property type="evidence" value="ECO:0007669"/>
    <property type="project" value="TreeGrafter"/>
</dbReference>
<dbReference type="GO" id="GO:0030686">
    <property type="term" value="C:90S preribosome"/>
    <property type="evidence" value="ECO:0007669"/>
    <property type="project" value="TreeGrafter"/>
</dbReference>
<organism evidence="4 5">
    <name type="scientific">Arenaria interpres</name>
    <name type="common">Ruddy turnstone</name>
    <name type="synonym">Tringa interpres</name>
    <dbReference type="NCBI Taxonomy" id="54971"/>
    <lineage>
        <taxon>Eukaryota</taxon>
        <taxon>Metazoa</taxon>
        <taxon>Chordata</taxon>
        <taxon>Craniata</taxon>
        <taxon>Vertebrata</taxon>
        <taxon>Euteleostomi</taxon>
        <taxon>Archelosauria</taxon>
        <taxon>Archosauria</taxon>
        <taxon>Dinosauria</taxon>
        <taxon>Saurischia</taxon>
        <taxon>Theropoda</taxon>
        <taxon>Coelurosauria</taxon>
        <taxon>Aves</taxon>
        <taxon>Neognathae</taxon>
        <taxon>Neoaves</taxon>
        <taxon>Charadriiformes</taxon>
        <taxon>Scolopacidae</taxon>
        <taxon>Arenaria</taxon>
    </lineage>
</organism>
<dbReference type="InterPro" id="IPR039761">
    <property type="entry name" value="Bms1/Tsr1"/>
</dbReference>
<dbReference type="Proteomes" id="UP000541811">
    <property type="component" value="Unassembled WGS sequence"/>
</dbReference>
<proteinExistence type="predicted"/>
<evidence type="ECO:0000313" key="5">
    <source>
        <dbReference type="Proteomes" id="UP000541811"/>
    </source>
</evidence>
<evidence type="ECO:0000259" key="2">
    <source>
        <dbReference type="SMART" id="SM00785"/>
    </source>
</evidence>
<feature type="domain" description="AARP2CN" evidence="2">
    <location>
        <begin position="3"/>
        <end position="63"/>
    </location>
</feature>
<evidence type="ECO:0000256" key="1">
    <source>
        <dbReference type="SAM" id="MobiDB-lite"/>
    </source>
</evidence>
<name>A0A7L0HWE5_AREIN</name>
<keyword evidence="5" id="KW-1185">Reference proteome</keyword>
<gene>
    <name evidence="4" type="primary">Bms1_1</name>
    <name evidence="4" type="ORF">AREINT_R13870</name>
</gene>
<feature type="compositionally biased region" description="Acidic residues" evidence="1">
    <location>
        <begin position="353"/>
        <end position="380"/>
    </location>
</feature>
<dbReference type="SMART" id="SM01362">
    <property type="entry name" value="DUF663"/>
    <property type="match status" value="1"/>
</dbReference>
<sequence>FFLGGRMEELTNPEDIRINPKCDRKISLYGYLRGAHLKNKSQIHMPGVGDFTVSDVSFLPDPCALPEQQKKRSLNEKEKLVYAPLSGVGGIVYDKDAVYIDLGGSHAHEKEEEEVRPNHELVQSLISTHSAIDVKMASSKVSLFMDSRPLGSEDVGQEFVMPKEERQIDLKTGRVRRKAVFEEEEKENDAVSDEEDEEEAAAMSEDGSDGDDEDDAEEESDRELIEEEMCVGRAKRLKTEVAKEEAVNELPAFADSDDDLEMSSEGEEGKTAPEENEIEEDDDNEEEDDDDEQRTYENESSDSEFEIASKRVAESKQYEINSKDTEMRPQISDHRLKRKSVLTTDSGNCTAEEASESEAENSSLDEGDDEEGSRDELEVEESNRKGFPHTQAKKTDSISQTKLKAVETEDDDVENLLKEEEEYEEKIDLSADTTGALKWKEDLRQKAAEAFLRQQRSTPNLRKLVYGTAVEDEDHESEDAGDELGGLFRVSRPDKASKQKANALDCSKFLVEKPQDWDLEEVMSSIRDCFVTGKWEDDKDAAKLLEEDDELYGDFEDLETGVVHKGKRVAEGDESGSEEEDEDEKVSKPEPEEEEKKKERMDKKRKLKEMFDAEYDEGDTTYFDDLKEEMHKQAQLNRAEFEDQDDETRVQYEGFRPGMYVRIEIENVPCEFVLNFDPHYPIILGGLGNSEGNVGYVQLRLKKHRWYKKILKTRDPLILSLGWRRFQTIPMFYIEDHNGRHRLLKYTPQHMHCGATFWGPITPQGTGFLAVQSVSGTTPDFRIAATGVVLDLDKSITIVKKLKLTGFPFKIFKNTCFIKGMFNSQLEVAKFEGAAIRTVSGIRGQIKKALRAPVGAFRATFEDKLLMSDIVFVRTWYPVSIPTFYNPVTSLLKPAGEKDSWSGMKTTGQLRHERGIKLKQNKDSLYTPIVREKRHFNKLHIPKALQKALPFKNKPKNFEKKGKTPKDQWRPAVIREPHEKKISALLSALSTVNNYKIRKAKVKHREQLKEYLKVKQKEDEQKFKRQKEAKKKIYRILGQREKKRQQSSLKGSSKGEKS</sequence>
<feature type="compositionally biased region" description="Basic and acidic residues" evidence="1">
    <location>
        <begin position="307"/>
        <end position="334"/>
    </location>
</feature>
<dbReference type="EMBL" id="VXAK01017858">
    <property type="protein sequence ID" value="NXK24521.1"/>
    <property type="molecule type" value="Genomic_DNA"/>
</dbReference>
<dbReference type="InterPro" id="IPR012948">
    <property type="entry name" value="AARP2CN"/>
</dbReference>
<reference evidence="4 5" key="1">
    <citation type="submission" date="2019-09" db="EMBL/GenBank/DDBJ databases">
        <title>Bird 10,000 Genomes (B10K) Project - Family phase.</title>
        <authorList>
            <person name="Zhang G."/>
        </authorList>
    </citation>
    <scope>NUCLEOTIDE SEQUENCE [LARGE SCALE GENOMIC DNA]</scope>
    <source>
        <strain evidence="4">B10K-DU-005-73</strain>
        <tissue evidence="4">Liver</tissue>
    </source>
</reference>
<dbReference type="PANTHER" id="PTHR12858:SF2">
    <property type="entry name" value="RIBOSOME BIOGENESIS PROTEIN BMS1 HOMOLOG"/>
    <property type="match status" value="1"/>
</dbReference>
<dbReference type="GO" id="GO:0034511">
    <property type="term" value="F:U3 snoRNA binding"/>
    <property type="evidence" value="ECO:0007669"/>
    <property type="project" value="TreeGrafter"/>
</dbReference>
<dbReference type="SMART" id="SM00785">
    <property type="entry name" value="AARP2CN"/>
    <property type="match status" value="1"/>
</dbReference>
<feature type="domain" description="Ribosome biogenesis protein BMS1/TSR1 C-terminal" evidence="3">
    <location>
        <begin position="585"/>
        <end position="879"/>
    </location>
</feature>
<feature type="region of interest" description="Disordered" evidence="1">
    <location>
        <begin position="181"/>
        <end position="414"/>
    </location>
</feature>
<dbReference type="GO" id="GO:0003924">
    <property type="term" value="F:GTPase activity"/>
    <property type="evidence" value="ECO:0007669"/>
    <property type="project" value="TreeGrafter"/>
</dbReference>
<feature type="compositionally biased region" description="Acidic residues" evidence="1">
    <location>
        <begin position="572"/>
        <end position="584"/>
    </location>
</feature>
<dbReference type="AlphaFoldDB" id="A0A7L0HWE5"/>
<feature type="region of interest" description="Disordered" evidence="1">
    <location>
        <begin position="562"/>
        <end position="603"/>
    </location>
</feature>
<feature type="compositionally biased region" description="Basic and acidic residues" evidence="1">
    <location>
        <begin position="237"/>
        <end position="246"/>
    </location>
</feature>
<feature type="compositionally biased region" description="Acidic residues" evidence="1">
    <location>
        <begin position="255"/>
        <end position="266"/>
    </location>
</feature>
<dbReference type="Pfam" id="PF08142">
    <property type="entry name" value="AARP2CN"/>
    <property type="match status" value="1"/>
</dbReference>
<feature type="non-terminal residue" evidence="4">
    <location>
        <position position="1"/>
    </location>
</feature>
<dbReference type="Pfam" id="PF04950">
    <property type="entry name" value="RIBIOP_C"/>
    <property type="match status" value="1"/>
</dbReference>
<feature type="compositionally biased region" description="Basic residues" evidence="1">
    <location>
        <begin position="1024"/>
        <end position="1034"/>
    </location>
</feature>
<evidence type="ECO:0000259" key="3">
    <source>
        <dbReference type="SMART" id="SM01362"/>
    </source>
</evidence>